<accession>A0A2W5KNH6</accession>
<dbReference type="AlphaFoldDB" id="A0A2W5KNH6"/>
<evidence type="ECO:0000256" key="1">
    <source>
        <dbReference type="SAM" id="Phobius"/>
    </source>
</evidence>
<evidence type="ECO:0000313" key="2">
    <source>
        <dbReference type="EMBL" id="PZQ17414.1"/>
    </source>
</evidence>
<feature type="transmembrane region" description="Helical" evidence="1">
    <location>
        <begin position="97"/>
        <end position="115"/>
    </location>
</feature>
<keyword evidence="1" id="KW-0472">Membrane</keyword>
<protein>
    <submittedName>
        <fullName evidence="2">Uncharacterized protein</fullName>
    </submittedName>
</protein>
<dbReference type="Proteomes" id="UP000249046">
    <property type="component" value="Unassembled WGS sequence"/>
</dbReference>
<dbReference type="EMBL" id="QFPO01000004">
    <property type="protein sequence ID" value="PZQ17414.1"/>
    <property type="molecule type" value="Genomic_DNA"/>
</dbReference>
<proteinExistence type="predicted"/>
<keyword evidence="1" id="KW-0812">Transmembrane</keyword>
<sequence length="117" mass="12350">MESEAVVVVAVLLVLALLVWRMAARTSAEASPASKVFRCARCGTQALHTSRTIDVARRGQSRFFCDACHALWLTTRASQPAAGRPSKVKPADGSGCLVVLCVAAALVSGGVVLWIRV</sequence>
<name>A0A2W5KNH6_9GAMM</name>
<gene>
    <name evidence="2" type="ORF">DI564_06315</name>
</gene>
<comment type="caution">
    <text evidence="2">The sequence shown here is derived from an EMBL/GenBank/DDBJ whole genome shotgun (WGS) entry which is preliminary data.</text>
</comment>
<keyword evidence="1" id="KW-1133">Transmembrane helix</keyword>
<reference evidence="2 3" key="1">
    <citation type="submission" date="2017-08" db="EMBL/GenBank/DDBJ databases">
        <title>Infants hospitalized years apart are colonized by the same room-sourced microbial strains.</title>
        <authorList>
            <person name="Brooks B."/>
            <person name="Olm M.R."/>
            <person name="Firek B.A."/>
            <person name="Baker R."/>
            <person name="Thomas B.C."/>
            <person name="Morowitz M.J."/>
            <person name="Banfield J.F."/>
        </authorList>
    </citation>
    <scope>NUCLEOTIDE SEQUENCE [LARGE SCALE GENOMIC DNA]</scope>
    <source>
        <strain evidence="2">S2_005_003_R2_42</strain>
    </source>
</reference>
<evidence type="ECO:0000313" key="3">
    <source>
        <dbReference type="Proteomes" id="UP000249046"/>
    </source>
</evidence>
<organism evidence="2 3">
    <name type="scientific">Rhodanobacter denitrificans</name>
    <dbReference type="NCBI Taxonomy" id="666685"/>
    <lineage>
        <taxon>Bacteria</taxon>
        <taxon>Pseudomonadati</taxon>
        <taxon>Pseudomonadota</taxon>
        <taxon>Gammaproteobacteria</taxon>
        <taxon>Lysobacterales</taxon>
        <taxon>Rhodanobacteraceae</taxon>
        <taxon>Rhodanobacter</taxon>
    </lineage>
</organism>